<accession>A0A8J4BNF6</accession>
<dbReference type="PROSITE" id="PS00154">
    <property type="entry name" value="ATPASE_E1_E2"/>
    <property type="match status" value="1"/>
</dbReference>
<keyword evidence="6" id="KW-0067">ATP-binding</keyword>
<evidence type="ECO:0000256" key="1">
    <source>
        <dbReference type="ARBA" id="ARBA00004141"/>
    </source>
</evidence>
<dbReference type="EMBL" id="BNCO01000063">
    <property type="protein sequence ID" value="GIL64128.1"/>
    <property type="molecule type" value="Genomic_DNA"/>
</dbReference>
<keyword evidence="8" id="KW-1278">Translocase</keyword>
<gene>
    <name evidence="11" type="ORF">Vafri_18088</name>
</gene>
<name>A0A8J4BNF6_9CHLO</name>
<dbReference type="GO" id="GO:0046872">
    <property type="term" value="F:metal ion binding"/>
    <property type="evidence" value="ECO:0007669"/>
    <property type="project" value="UniProtKB-KW"/>
</dbReference>
<dbReference type="GO" id="GO:0005524">
    <property type="term" value="F:ATP binding"/>
    <property type="evidence" value="ECO:0007669"/>
    <property type="project" value="UniProtKB-KW"/>
</dbReference>
<dbReference type="Proteomes" id="UP000747399">
    <property type="component" value="Unassembled WGS sequence"/>
</dbReference>
<keyword evidence="7" id="KW-0460">Magnesium</keyword>
<comment type="similarity">
    <text evidence="2">Belongs to the cation transport ATPase (P-type) (TC 3.A.3) family. Type IB subfamily.</text>
</comment>
<keyword evidence="3" id="KW-0812">Transmembrane</keyword>
<dbReference type="Gene3D" id="3.40.1110.10">
    <property type="entry name" value="Calcium-transporting ATPase, cytoplasmic domain N"/>
    <property type="match status" value="1"/>
</dbReference>
<dbReference type="PANTHER" id="PTHR43079">
    <property type="entry name" value="PROBABLE CADMIUM/ZINC-TRANSPORTING ATPASE HMA1"/>
    <property type="match status" value="1"/>
</dbReference>
<evidence type="ECO:0000256" key="3">
    <source>
        <dbReference type="ARBA" id="ARBA00022692"/>
    </source>
</evidence>
<evidence type="ECO:0000256" key="5">
    <source>
        <dbReference type="ARBA" id="ARBA00022741"/>
    </source>
</evidence>
<keyword evidence="9" id="KW-1133">Transmembrane helix</keyword>
<dbReference type="InterPro" id="IPR018303">
    <property type="entry name" value="ATPase_P-typ_P_site"/>
</dbReference>
<keyword evidence="12" id="KW-1185">Reference proteome</keyword>
<protein>
    <submittedName>
        <fullName evidence="11">Uncharacterized protein</fullName>
    </submittedName>
</protein>
<comment type="caution">
    <text evidence="11">The sequence shown here is derived from an EMBL/GenBank/DDBJ whole genome shotgun (WGS) entry which is preliminary data.</text>
</comment>
<evidence type="ECO:0000256" key="10">
    <source>
        <dbReference type="ARBA" id="ARBA00023136"/>
    </source>
</evidence>
<keyword evidence="10" id="KW-0472">Membrane</keyword>
<dbReference type="InterPro" id="IPR051949">
    <property type="entry name" value="Cation_Transport_ATPase"/>
</dbReference>
<dbReference type="InterPro" id="IPR023299">
    <property type="entry name" value="ATPase_P-typ_cyto_dom_N"/>
</dbReference>
<evidence type="ECO:0000313" key="12">
    <source>
        <dbReference type="Proteomes" id="UP000747399"/>
    </source>
</evidence>
<evidence type="ECO:0000313" key="11">
    <source>
        <dbReference type="EMBL" id="GIL64128.1"/>
    </source>
</evidence>
<dbReference type="SUPFAM" id="SSF81660">
    <property type="entry name" value="Metal cation-transporting ATPase, ATP-binding domain N"/>
    <property type="match status" value="1"/>
</dbReference>
<comment type="subcellular location">
    <subcellularLocation>
        <location evidence="1">Membrane</location>
        <topology evidence="1">Multi-pass membrane protein</topology>
    </subcellularLocation>
</comment>
<dbReference type="AlphaFoldDB" id="A0A8J4BNF6"/>
<evidence type="ECO:0000256" key="7">
    <source>
        <dbReference type="ARBA" id="ARBA00022842"/>
    </source>
</evidence>
<organism evidence="11 12">
    <name type="scientific">Volvox africanus</name>
    <dbReference type="NCBI Taxonomy" id="51714"/>
    <lineage>
        <taxon>Eukaryota</taxon>
        <taxon>Viridiplantae</taxon>
        <taxon>Chlorophyta</taxon>
        <taxon>core chlorophytes</taxon>
        <taxon>Chlorophyceae</taxon>
        <taxon>CS clade</taxon>
        <taxon>Chlamydomonadales</taxon>
        <taxon>Volvocaceae</taxon>
        <taxon>Volvox</taxon>
    </lineage>
</organism>
<sequence length="378" mass="39046">MNDWNKISDIDELTVTLLQGVLLKGASTLDALAACKTVALDKTGTLTTGELRLTEATLLDSRQLLLHPEVATEGAAVAPPSSKRGRDLLPLLQRAAEAAAAASSNGAAGGVSRSISVGESVSGSSSEGEGWDWFQQGLPGPGAADPKAEEEWWGEVAARCAVAFSRASTHPVSRAVAQAGPGLARGVSVAGLEQVPGSGVRGVCRLRGRSFQVTFGSRDFAEQALLEAVRSRRLGRSATAATSEPANADAAEAEAEAEDAIARLRTVLVGNSTAREAEMAVKAISVLVMTPSTHEPDVVDASVGAGGSFWEVPQIAVFSFEDVVRPGVREAVAALQDGSWRQRSSMEAAIKGGGLAPSEPGSALRVVMLTGAWGGRER</sequence>
<dbReference type="InterPro" id="IPR036412">
    <property type="entry name" value="HAD-like_sf"/>
</dbReference>
<evidence type="ECO:0000256" key="6">
    <source>
        <dbReference type="ARBA" id="ARBA00022840"/>
    </source>
</evidence>
<dbReference type="SUPFAM" id="SSF56784">
    <property type="entry name" value="HAD-like"/>
    <property type="match status" value="1"/>
</dbReference>
<keyword evidence="5" id="KW-0547">Nucleotide-binding</keyword>
<proteinExistence type="inferred from homology"/>
<dbReference type="PANTHER" id="PTHR43079:SF1">
    <property type="entry name" value="CADMIUM_ZINC-TRANSPORTING ATPASE HMA1, CHLOROPLASTIC-RELATED"/>
    <property type="match status" value="1"/>
</dbReference>
<evidence type="ECO:0000256" key="8">
    <source>
        <dbReference type="ARBA" id="ARBA00022967"/>
    </source>
</evidence>
<evidence type="ECO:0000256" key="2">
    <source>
        <dbReference type="ARBA" id="ARBA00006024"/>
    </source>
</evidence>
<keyword evidence="4" id="KW-0479">Metal-binding</keyword>
<reference evidence="11" key="1">
    <citation type="journal article" date="2021" name="Proc. Natl. Acad. Sci. U.S.A.">
        <title>Three genomes in the algal genus Volvox reveal the fate of a haploid sex-determining region after a transition to homothallism.</title>
        <authorList>
            <person name="Yamamoto K."/>
            <person name="Hamaji T."/>
            <person name="Kawai-Toyooka H."/>
            <person name="Matsuzaki R."/>
            <person name="Takahashi F."/>
            <person name="Nishimura Y."/>
            <person name="Kawachi M."/>
            <person name="Noguchi H."/>
            <person name="Minakuchi Y."/>
            <person name="Umen J.G."/>
            <person name="Toyoda A."/>
            <person name="Nozaki H."/>
        </authorList>
    </citation>
    <scope>NUCLEOTIDE SEQUENCE</scope>
    <source>
        <strain evidence="11">NIES-3780</strain>
    </source>
</reference>
<evidence type="ECO:0000256" key="4">
    <source>
        <dbReference type="ARBA" id="ARBA00022723"/>
    </source>
</evidence>
<evidence type="ECO:0000256" key="9">
    <source>
        <dbReference type="ARBA" id="ARBA00022989"/>
    </source>
</evidence>
<dbReference type="GO" id="GO:0016020">
    <property type="term" value="C:membrane"/>
    <property type="evidence" value="ECO:0007669"/>
    <property type="project" value="UniProtKB-SubCell"/>
</dbReference>